<dbReference type="SUPFAM" id="SSF53271">
    <property type="entry name" value="PRTase-like"/>
    <property type="match status" value="2"/>
</dbReference>
<evidence type="ECO:0000256" key="11">
    <source>
        <dbReference type="SAM" id="MobiDB-lite"/>
    </source>
</evidence>
<dbReference type="EMBL" id="CAXAMN010006792">
    <property type="protein sequence ID" value="CAK9019240.1"/>
    <property type="molecule type" value="Genomic_DNA"/>
</dbReference>
<gene>
    <name evidence="14" type="ORF">CCMP2556_LOCUS13593</name>
</gene>
<feature type="compositionally biased region" description="Basic and acidic residues" evidence="11">
    <location>
        <begin position="400"/>
        <end position="413"/>
    </location>
</feature>
<dbReference type="Pfam" id="PF00156">
    <property type="entry name" value="Pribosyltran"/>
    <property type="match status" value="1"/>
</dbReference>
<evidence type="ECO:0000259" key="13">
    <source>
        <dbReference type="Pfam" id="PF13793"/>
    </source>
</evidence>
<keyword evidence="7" id="KW-0418">Kinase</keyword>
<comment type="similarity">
    <text evidence="2 10">Belongs to the ribose-phosphate pyrophosphokinase family.</text>
</comment>
<evidence type="ECO:0000256" key="6">
    <source>
        <dbReference type="ARBA" id="ARBA00022741"/>
    </source>
</evidence>
<proteinExistence type="inferred from homology"/>
<dbReference type="InterPro" id="IPR029057">
    <property type="entry name" value="PRTase-like"/>
</dbReference>
<dbReference type="Gene3D" id="3.40.50.2020">
    <property type="match status" value="2"/>
</dbReference>
<feature type="region of interest" description="Disordered" evidence="11">
    <location>
        <begin position="384"/>
        <end position="413"/>
    </location>
</feature>
<keyword evidence="6" id="KW-0547">Nucleotide-binding</keyword>
<comment type="caution">
    <text evidence="14">The sequence shown here is derived from an EMBL/GenBank/DDBJ whole genome shotgun (WGS) entry which is preliminary data.</text>
</comment>
<evidence type="ECO:0000256" key="8">
    <source>
        <dbReference type="ARBA" id="ARBA00022840"/>
    </source>
</evidence>
<feature type="compositionally biased region" description="Low complexity" evidence="11">
    <location>
        <begin position="384"/>
        <end position="399"/>
    </location>
</feature>
<dbReference type="InterPro" id="IPR000836">
    <property type="entry name" value="PRTase_dom"/>
</dbReference>
<dbReference type="PANTHER" id="PTHR10210:SF32">
    <property type="entry name" value="RIBOSE-PHOSPHATE PYROPHOSPHOKINASE 2"/>
    <property type="match status" value="1"/>
</dbReference>
<dbReference type="InterPro" id="IPR029099">
    <property type="entry name" value="Pribosyltran_N"/>
</dbReference>
<dbReference type="InterPro" id="IPR005946">
    <property type="entry name" value="Rib-P_diPkinase"/>
</dbReference>
<evidence type="ECO:0000256" key="3">
    <source>
        <dbReference type="ARBA" id="ARBA00013247"/>
    </source>
</evidence>
<organism evidence="14 15">
    <name type="scientific">Durusdinium trenchii</name>
    <dbReference type="NCBI Taxonomy" id="1381693"/>
    <lineage>
        <taxon>Eukaryota</taxon>
        <taxon>Sar</taxon>
        <taxon>Alveolata</taxon>
        <taxon>Dinophyceae</taxon>
        <taxon>Suessiales</taxon>
        <taxon>Symbiodiniaceae</taxon>
        <taxon>Durusdinium</taxon>
    </lineage>
</organism>
<protein>
    <recommendedName>
        <fullName evidence="3">ribose-phosphate diphosphokinase</fullName>
        <ecNumber evidence="3">2.7.6.1</ecNumber>
    </recommendedName>
</protein>
<evidence type="ECO:0000313" key="14">
    <source>
        <dbReference type="EMBL" id="CAK9019240.1"/>
    </source>
</evidence>
<evidence type="ECO:0000259" key="12">
    <source>
        <dbReference type="Pfam" id="PF00156"/>
    </source>
</evidence>
<dbReference type="EC" id="2.7.6.1" evidence="3"/>
<feature type="domain" description="Ribose-phosphate pyrophosphokinase N-terminal" evidence="13">
    <location>
        <begin position="33"/>
        <end position="150"/>
    </location>
</feature>
<keyword evidence="4" id="KW-0808">Transferase</keyword>
<dbReference type="CDD" id="cd06223">
    <property type="entry name" value="PRTases_typeI"/>
    <property type="match status" value="1"/>
</dbReference>
<dbReference type="SMART" id="SM01400">
    <property type="entry name" value="Pribosyltran_N"/>
    <property type="match status" value="1"/>
</dbReference>
<evidence type="ECO:0000256" key="1">
    <source>
        <dbReference type="ARBA" id="ARBA00004996"/>
    </source>
</evidence>
<name>A0ABP0JXQ9_9DINO</name>
<keyword evidence="15" id="KW-1185">Reference proteome</keyword>
<evidence type="ECO:0000256" key="4">
    <source>
        <dbReference type="ARBA" id="ARBA00022679"/>
    </source>
</evidence>
<evidence type="ECO:0000256" key="2">
    <source>
        <dbReference type="ARBA" id="ARBA00006478"/>
    </source>
</evidence>
<accession>A0ABP0JXQ9</accession>
<reference evidence="14 15" key="1">
    <citation type="submission" date="2024-02" db="EMBL/GenBank/DDBJ databases">
        <authorList>
            <person name="Chen Y."/>
            <person name="Shah S."/>
            <person name="Dougan E. K."/>
            <person name="Thang M."/>
            <person name="Chan C."/>
        </authorList>
    </citation>
    <scope>NUCLEOTIDE SEQUENCE [LARGE SCALE GENOMIC DNA]</scope>
</reference>
<dbReference type="NCBIfam" id="TIGR01251">
    <property type="entry name" value="ribP_PPkin"/>
    <property type="match status" value="1"/>
</dbReference>
<evidence type="ECO:0000256" key="10">
    <source>
        <dbReference type="RuleBase" id="RU004324"/>
    </source>
</evidence>
<sequence length="413" mass="44970">MASSDEDVDYDEDDGPEDAFQSIRIPLGHPPVLFGLPGSEELMREILSHLKWRFGECAFQMFDNGEIGPKILHTVANHDVFVVIARNDAMSELNFSLMRLLLTVDALRGESPHRLTVVMPCLEYARQDRKLVAGEAIAPKLLLRCIRTAGATRVLTVDLHNQAEAAFSPTGMVLDELSSDVYLADFIKRNVTNFDEDHTVVCATNGGGMKFTRRMADILRVGFIMADRFRQQGGGRGDVKIISDSELKAVSTVIVIDDMFDTCGNLVEVCSALHLLLPKADLYGVAPHGYFSGDAGEKVKGLVQDPWSLLYRSGTDCNLQWLAVTNSVDQTAALQRLAAAGLESRIKVIEISKLLAGAIARLHLGAPVNVSKFKSLGPKDIDPVLADAPQAPAAPLPADATRHAELRKRVSSA</sequence>
<dbReference type="PANTHER" id="PTHR10210">
    <property type="entry name" value="RIBOSE-PHOSPHATE DIPHOSPHOKINASE FAMILY MEMBER"/>
    <property type="match status" value="1"/>
</dbReference>
<dbReference type="Proteomes" id="UP001642484">
    <property type="component" value="Unassembled WGS sequence"/>
</dbReference>
<evidence type="ECO:0000256" key="7">
    <source>
        <dbReference type="ARBA" id="ARBA00022777"/>
    </source>
</evidence>
<comment type="pathway">
    <text evidence="1">Metabolic intermediate biosynthesis; 5-phospho-alpha-D-ribose 1-diphosphate biosynthesis; 5-phospho-alpha-D-ribose 1-diphosphate from D-ribose 5-phosphate (route I): step 1/1.</text>
</comment>
<evidence type="ECO:0000256" key="9">
    <source>
        <dbReference type="ARBA" id="ARBA00049535"/>
    </source>
</evidence>
<keyword evidence="8" id="KW-0067">ATP-binding</keyword>
<evidence type="ECO:0000256" key="5">
    <source>
        <dbReference type="ARBA" id="ARBA00022727"/>
    </source>
</evidence>
<dbReference type="Pfam" id="PF13793">
    <property type="entry name" value="Pribosyltran_N"/>
    <property type="match status" value="1"/>
</dbReference>
<keyword evidence="5 10" id="KW-0545">Nucleotide biosynthesis</keyword>
<feature type="domain" description="Phosphoribosyltransferase" evidence="12">
    <location>
        <begin position="190"/>
        <end position="274"/>
    </location>
</feature>
<comment type="catalytic activity">
    <reaction evidence="9">
        <text>D-ribose 5-phosphate + ATP = 5-phospho-alpha-D-ribose 1-diphosphate + AMP + H(+)</text>
        <dbReference type="Rhea" id="RHEA:15609"/>
        <dbReference type="ChEBI" id="CHEBI:15378"/>
        <dbReference type="ChEBI" id="CHEBI:30616"/>
        <dbReference type="ChEBI" id="CHEBI:58017"/>
        <dbReference type="ChEBI" id="CHEBI:78346"/>
        <dbReference type="ChEBI" id="CHEBI:456215"/>
        <dbReference type="EC" id="2.7.6.1"/>
    </reaction>
</comment>
<evidence type="ECO:0000313" key="15">
    <source>
        <dbReference type="Proteomes" id="UP001642484"/>
    </source>
</evidence>